<protein>
    <recommendedName>
        <fullName evidence="3">Phosducin domain-containing protein</fullName>
    </recommendedName>
</protein>
<gene>
    <name evidence="4" type="ORF">OGATHE_005971</name>
</gene>
<evidence type="ECO:0000313" key="4">
    <source>
        <dbReference type="EMBL" id="KAH3659926.1"/>
    </source>
</evidence>
<evidence type="ECO:0000259" key="3">
    <source>
        <dbReference type="Pfam" id="PF02114"/>
    </source>
</evidence>
<organism evidence="4 5">
    <name type="scientific">Ogataea polymorpha</name>
    <dbReference type="NCBI Taxonomy" id="460523"/>
    <lineage>
        <taxon>Eukaryota</taxon>
        <taxon>Fungi</taxon>
        <taxon>Dikarya</taxon>
        <taxon>Ascomycota</taxon>
        <taxon>Saccharomycotina</taxon>
        <taxon>Pichiomycetes</taxon>
        <taxon>Pichiales</taxon>
        <taxon>Pichiaceae</taxon>
        <taxon>Ogataea</taxon>
    </lineage>
</organism>
<evidence type="ECO:0000256" key="2">
    <source>
        <dbReference type="SAM" id="Coils"/>
    </source>
</evidence>
<accession>A0A9P8SZ17</accession>
<evidence type="ECO:0000313" key="5">
    <source>
        <dbReference type="Proteomes" id="UP000788993"/>
    </source>
</evidence>
<proteinExistence type="inferred from homology"/>
<dbReference type="SUPFAM" id="SSF52833">
    <property type="entry name" value="Thioredoxin-like"/>
    <property type="match status" value="1"/>
</dbReference>
<reference evidence="4" key="2">
    <citation type="submission" date="2021-01" db="EMBL/GenBank/DDBJ databases">
        <authorList>
            <person name="Schikora-Tamarit M.A."/>
        </authorList>
    </citation>
    <scope>NUCLEOTIDE SEQUENCE</scope>
    <source>
        <strain evidence="4">NCAIM Y.01608</strain>
    </source>
</reference>
<dbReference type="InterPro" id="IPR024253">
    <property type="entry name" value="Phosducin_thioredoxin-like_dom"/>
</dbReference>
<evidence type="ECO:0000256" key="1">
    <source>
        <dbReference type="ARBA" id="ARBA00009686"/>
    </source>
</evidence>
<comment type="caution">
    <text evidence="4">The sequence shown here is derived from an EMBL/GenBank/DDBJ whole genome shotgun (WGS) entry which is preliminary data.</text>
</comment>
<name>A0A9P8SZ17_9ASCO</name>
<keyword evidence="5" id="KW-1185">Reference proteome</keyword>
<dbReference type="Proteomes" id="UP000788993">
    <property type="component" value="Unassembled WGS sequence"/>
</dbReference>
<dbReference type="InterPro" id="IPR036249">
    <property type="entry name" value="Thioredoxin-like_sf"/>
</dbReference>
<dbReference type="PANTHER" id="PTHR21148">
    <property type="entry name" value="THIOREDOXIN DOMAIN-CONTAINING PROTEIN 9"/>
    <property type="match status" value="1"/>
</dbReference>
<keyword evidence="2" id="KW-0175">Coiled coil</keyword>
<reference evidence="4" key="1">
    <citation type="journal article" date="2021" name="Open Biol.">
        <title>Shared evolutionary footprints suggest mitochondrial oxidative damage underlies multiple complex I losses in fungi.</title>
        <authorList>
            <person name="Schikora-Tamarit M.A."/>
            <person name="Marcet-Houben M."/>
            <person name="Nosek J."/>
            <person name="Gabaldon T."/>
        </authorList>
    </citation>
    <scope>NUCLEOTIDE SEQUENCE</scope>
    <source>
        <strain evidence="4">NCAIM Y.01608</strain>
    </source>
</reference>
<feature type="domain" description="Phosducin" evidence="3">
    <location>
        <begin position="6"/>
        <end position="130"/>
    </location>
</feature>
<sequence>MSDSESLMELEEEMDDYLGRYREQRMEELAREIEHAKRGKDAYQEVHDEGELMRKTVSTQTVVILFHNPEFQTCQIVDGALREIASRYYDTQFYKIKATEAPFLAVKLQIKVLPCIVIYRDGKEIQRVVGLESLIDGTDIGTFTTQRLEKYFLKCHVIRPRVLDTKR</sequence>
<dbReference type="EMBL" id="JAEUBD010001504">
    <property type="protein sequence ID" value="KAH3659926.1"/>
    <property type="molecule type" value="Genomic_DNA"/>
</dbReference>
<dbReference type="Gene3D" id="3.40.30.10">
    <property type="entry name" value="Glutaredoxin"/>
    <property type="match status" value="1"/>
</dbReference>
<feature type="coiled-coil region" evidence="2">
    <location>
        <begin position="7"/>
        <end position="46"/>
    </location>
</feature>
<dbReference type="AlphaFoldDB" id="A0A9P8SZ17"/>
<comment type="similarity">
    <text evidence="1">Belongs to the phosducin family.</text>
</comment>
<dbReference type="Pfam" id="PF02114">
    <property type="entry name" value="Phosducin"/>
    <property type="match status" value="1"/>
</dbReference>